<evidence type="ECO:0000256" key="2">
    <source>
        <dbReference type="ARBA" id="ARBA00022603"/>
    </source>
</evidence>
<dbReference type="GO" id="GO:0008168">
    <property type="term" value="F:methyltransferase activity"/>
    <property type="evidence" value="ECO:0007669"/>
    <property type="project" value="UniProtKB-KW"/>
</dbReference>
<keyword evidence="2 4" id="KW-0489">Methyltransferase</keyword>
<dbReference type="InterPro" id="IPR010426">
    <property type="entry name" value="MTTB_MeTrfase"/>
</dbReference>
<gene>
    <name evidence="4" type="ORF">KL86SPO_20122</name>
</gene>
<proteinExistence type="inferred from homology"/>
<dbReference type="GO" id="GO:0015948">
    <property type="term" value="P:methanogenesis"/>
    <property type="evidence" value="ECO:0007669"/>
    <property type="project" value="InterPro"/>
</dbReference>
<dbReference type="EMBL" id="FMJE01000002">
    <property type="protein sequence ID" value="SCM78574.1"/>
    <property type="molecule type" value="Genomic_DNA"/>
</dbReference>
<dbReference type="AlphaFoldDB" id="A0A212LM19"/>
<accession>A0A212LM19</accession>
<dbReference type="Pfam" id="PF06253">
    <property type="entry name" value="MTTB"/>
    <property type="match status" value="1"/>
</dbReference>
<evidence type="ECO:0000313" key="4">
    <source>
        <dbReference type="EMBL" id="SCM78574.1"/>
    </source>
</evidence>
<comment type="similarity">
    <text evidence="1">Belongs to the trimethylamine methyltransferase family.</text>
</comment>
<organism evidence="4">
    <name type="scientific">uncultured Sporomusa sp</name>
    <dbReference type="NCBI Taxonomy" id="307249"/>
    <lineage>
        <taxon>Bacteria</taxon>
        <taxon>Bacillati</taxon>
        <taxon>Bacillota</taxon>
        <taxon>Negativicutes</taxon>
        <taxon>Selenomonadales</taxon>
        <taxon>Sporomusaceae</taxon>
        <taxon>Sporomusa</taxon>
        <taxon>environmental samples</taxon>
    </lineage>
</organism>
<dbReference type="GO" id="GO:0032259">
    <property type="term" value="P:methylation"/>
    <property type="evidence" value="ECO:0007669"/>
    <property type="project" value="UniProtKB-KW"/>
</dbReference>
<keyword evidence="3 4" id="KW-0808">Transferase</keyword>
<reference evidence="4" key="1">
    <citation type="submission" date="2016-08" db="EMBL/GenBank/DDBJ databases">
        <authorList>
            <person name="Seilhamer J.J."/>
        </authorList>
    </citation>
    <scope>NUCLEOTIDE SEQUENCE</scope>
    <source>
        <strain evidence="4">86</strain>
    </source>
</reference>
<sequence length="327" mass="35517">MKRNLPSGHYNWVGCGIQLFSDFDMEAIHCSTLEVLEKTGINVKSDRAIDIFEQAGADVDRENKIVRIPVWMVEEAVRTAPRKILLAGRDPDNDIIVEYGRVYVTPFGTGVTVIDPYTGECRPSTKKDIEQLATLTDYLDQMDVCWDTVIPRDVNPHTVCLHSYEAHVANTTKHMFVSPENTETAQLLIEMAGKVVGGKENLKARPIITGLGCPISPLTWPEFLSDSLIEFAKEDLPFLVLTMAMAGGTGPVTLAGTLVTINAEILTGVVLSQLVKKGAPVIYGSSTTNFDLRKATATVGSPELGLISAGVAKMAQYYNLPSFVAGG</sequence>
<dbReference type="InterPro" id="IPR038601">
    <property type="entry name" value="MttB-like_sf"/>
</dbReference>
<protein>
    <submittedName>
        <fullName evidence="4">Trimethylamine methyltransferase</fullName>
    </submittedName>
</protein>
<dbReference type="Gene3D" id="3.20.20.480">
    <property type="entry name" value="Trimethylamine methyltransferase-like"/>
    <property type="match status" value="1"/>
</dbReference>
<name>A0A212LM19_9FIRM</name>
<evidence type="ECO:0000256" key="3">
    <source>
        <dbReference type="ARBA" id="ARBA00022679"/>
    </source>
</evidence>
<evidence type="ECO:0000256" key="1">
    <source>
        <dbReference type="ARBA" id="ARBA00007137"/>
    </source>
</evidence>